<evidence type="ECO:0000256" key="1">
    <source>
        <dbReference type="ARBA" id="ARBA00004571"/>
    </source>
</evidence>
<sequence>MMNAIKCMCIALLLAAVPQILSAQYVVRGRITDKDSEPLAGAGIVVRGLPGVGAMADADGEYSLEIPDNEPHTVVVSFMGFMTQSRVVRPEGSRSGSEPGHLRSGQHEDLRAELTENFSLEENPMTIDQVVVTGTRTPKTLMETPIVTRVISGLDISRSDASNIQDLLISELPGIEFSYSMDQQVNVNLQGFGGSSVLFLIDGERIAGETLDNIDYNRLNLDNIERIEIVKGGASSLYGSNAVGGVVNLITKEQSEPWSVDVSARYGAHNEQRYDASAGFSAGKVTNVLNAQMTGIDTYDVGGQGDFSTVYGNKVLSVKDRLVYNPTDRLKLTGRIGYYQRQRDADVIVKDRYRDLNAGLKAKYDIGESGDAELSWSYDEYNKSDFMANTGDDVLNYSNVQHTVRALFNWRFGETGTLTAGGDFMNDYLRSYQFEDGGHHSQVTADCFAQFDWNVFRGFNVIGALRYDFFSAKRLSSLSPKLGLMYRLDAGKAGSFTFRGSYAKGFRAPTLKEMYMSFDMAGIFMIYGNPDLLSEVSHNFTLSAEYFKKYWNVTLTGYFNMVRNGITTVWNEELNSMRYANEVPSNVTGADMTFSMRLPCGFGAKVAYTYSYEYTLDGSPTMSTTRPHSLTARIEYGWEWKNYGFNLALSGRYLSRLTTNVYASTDFDTLSEITYPGYTIWKLVFTQDIWRGISLNLIVDNLFNYRPDYYYNNSPVTVGTTFAAGLALSIGEMFRK</sequence>
<evidence type="ECO:0000256" key="13">
    <source>
        <dbReference type="SAM" id="SignalP"/>
    </source>
</evidence>
<keyword evidence="3 10" id="KW-1134">Transmembrane beta strand</keyword>
<evidence type="ECO:0000256" key="5">
    <source>
        <dbReference type="ARBA" id="ARBA00022729"/>
    </source>
</evidence>
<dbReference type="Gene3D" id="2.40.170.20">
    <property type="entry name" value="TonB-dependent receptor, beta-barrel domain"/>
    <property type="match status" value="1"/>
</dbReference>
<feature type="domain" description="TonB-dependent receptor-like beta-barrel" evidence="14">
    <location>
        <begin position="320"/>
        <end position="702"/>
    </location>
</feature>
<evidence type="ECO:0000256" key="6">
    <source>
        <dbReference type="ARBA" id="ARBA00023077"/>
    </source>
</evidence>
<dbReference type="InterPro" id="IPR036942">
    <property type="entry name" value="Beta-barrel_TonB_sf"/>
</dbReference>
<evidence type="ECO:0000256" key="3">
    <source>
        <dbReference type="ARBA" id="ARBA00022452"/>
    </source>
</evidence>
<dbReference type="GO" id="GO:0015344">
    <property type="term" value="F:siderophore uptake transmembrane transporter activity"/>
    <property type="evidence" value="ECO:0007669"/>
    <property type="project" value="TreeGrafter"/>
</dbReference>
<keyword evidence="5 13" id="KW-0732">Signal</keyword>
<dbReference type="Gene3D" id="2.60.40.1120">
    <property type="entry name" value="Carboxypeptidase-like, regulatory domain"/>
    <property type="match status" value="1"/>
</dbReference>
<reference evidence="16" key="2">
    <citation type="journal article" date="2021" name="PeerJ">
        <title>Extensive microbial diversity within the chicken gut microbiome revealed by metagenomics and culture.</title>
        <authorList>
            <person name="Gilroy R."/>
            <person name="Ravi A."/>
            <person name="Getino M."/>
            <person name="Pursley I."/>
            <person name="Horton D.L."/>
            <person name="Alikhan N.F."/>
            <person name="Baker D."/>
            <person name="Gharbi K."/>
            <person name="Hall N."/>
            <person name="Watson M."/>
            <person name="Adriaenssens E.M."/>
            <person name="Foster-Nyarko E."/>
            <person name="Jarju S."/>
            <person name="Secka A."/>
            <person name="Antonio M."/>
            <person name="Oren A."/>
            <person name="Chaudhuri R.R."/>
            <person name="La Ragione R."/>
            <person name="Hildebrand F."/>
            <person name="Pallen M.J."/>
        </authorList>
    </citation>
    <scope>NUCLEOTIDE SEQUENCE</scope>
    <source>
        <strain evidence="16">B2-16538</strain>
    </source>
</reference>
<dbReference type="PANTHER" id="PTHR30069:SF29">
    <property type="entry name" value="HEMOGLOBIN AND HEMOGLOBIN-HAPTOGLOBIN-BINDING PROTEIN 1-RELATED"/>
    <property type="match status" value="1"/>
</dbReference>
<evidence type="ECO:0000256" key="12">
    <source>
        <dbReference type="SAM" id="MobiDB-lite"/>
    </source>
</evidence>
<reference evidence="16" key="1">
    <citation type="submission" date="2020-10" db="EMBL/GenBank/DDBJ databases">
        <authorList>
            <person name="Gilroy R."/>
        </authorList>
    </citation>
    <scope>NUCLEOTIDE SEQUENCE</scope>
    <source>
        <strain evidence="16">B2-16538</strain>
    </source>
</reference>
<evidence type="ECO:0000256" key="11">
    <source>
        <dbReference type="RuleBase" id="RU003357"/>
    </source>
</evidence>
<dbReference type="InterPro" id="IPR008969">
    <property type="entry name" value="CarboxyPept-like_regulatory"/>
</dbReference>
<feature type="region of interest" description="Disordered" evidence="12">
    <location>
        <begin position="87"/>
        <end position="108"/>
    </location>
</feature>
<dbReference type="InterPro" id="IPR037066">
    <property type="entry name" value="Plug_dom_sf"/>
</dbReference>
<dbReference type="InterPro" id="IPR012910">
    <property type="entry name" value="Plug_dom"/>
</dbReference>
<dbReference type="Pfam" id="PF13715">
    <property type="entry name" value="CarbopepD_reg_2"/>
    <property type="match status" value="1"/>
</dbReference>
<evidence type="ECO:0000256" key="10">
    <source>
        <dbReference type="PROSITE-ProRule" id="PRU01360"/>
    </source>
</evidence>
<dbReference type="Proteomes" id="UP000823750">
    <property type="component" value="Unassembled WGS sequence"/>
</dbReference>
<dbReference type="EMBL" id="JADILX010000077">
    <property type="protein sequence ID" value="MBO8485687.1"/>
    <property type="molecule type" value="Genomic_DNA"/>
</dbReference>
<feature type="domain" description="TonB-dependent receptor plug" evidence="15">
    <location>
        <begin position="141"/>
        <end position="246"/>
    </location>
</feature>
<dbReference type="GO" id="GO:0009279">
    <property type="term" value="C:cell outer membrane"/>
    <property type="evidence" value="ECO:0007669"/>
    <property type="project" value="UniProtKB-SubCell"/>
</dbReference>
<dbReference type="Pfam" id="PF00593">
    <property type="entry name" value="TonB_dep_Rec_b-barrel"/>
    <property type="match status" value="1"/>
</dbReference>
<keyword evidence="4 10" id="KW-0812">Transmembrane</keyword>
<feature type="signal peptide" evidence="13">
    <location>
        <begin position="1"/>
        <end position="23"/>
    </location>
</feature>
<evidence type="ECO:0000256" key="4">
    <source>
        <dbReference type="ARBA" id="ARBA00022692"/>
    </source>
</evidence>
<evidence type="ECO:0000313" key="17">
    <source>
        <dbReference type="Proteomes" id="UP000823750"/>
    </source>
</evidence>
<gene>
    <name evidence="16" type="ORF">IAB78_04620</name>
</gene>
<organism evidence="16 17">
    <name type="scientific">Candidatus Cryptobacteroides excrementavium</name>
    <dbReference type="NCBI Taxonomy" id="2840759"/>
    <lineage>
        <taxon>Bacteria</taxon>
        <taxon>Pseudomonadati</taxon>
        <taxon>Bacteroidota</taxon>
        <taxon>Bacteroidia</taxon>
        <taxon>Bacteroidales</taxon>
        <taxon>Candidatus Cryptobacteroides</taxon>
    </lineage>
</organism>
<dbReference type="SUPFAM" id="SSF56935">
    <property type="entry name" value="Porins"/>
    <property type="match status" value="1"/>
</dbReference>
<dbReference type="PROSITE" id="PS52016">
    <property type="entry name" value="TONB_DEPENDENT_REC_3"/>
    <property type="match status" value="1"/>
</dbReference>
<accession>A0A9D9NRT4</accession>
<comment type="caution">
    <text evidence="16">The sequence shown here is derived from an EMBL/GenBank/DDBJ whole genome shotgun (WGS) entry which is preliminary data.</text>
</comment>
<proteinExistence type="inferred from homology"/>
<dbReference type="GO" id="GO:0044718">
    <property type="term" value="P:siderophore transmembrane transport"/>
    <property type="evidence" value="ECO:0007669"/>
    <property type="project" value="TreeGrafter"/>
</dbReference>
<dbReference type="InterPro" id="IPR039426">
    <property type="entry name" value="TonB-dep_rcpt-like"/>
</dbReference>
<keyword evidence="9 10" id="KW-0998">Cell outer membrane</keyword>
<evidence type="ECO:0000313" key="16">
    <source>
        <dbReference type="EMBL" id="MBO8485687.1"/>
    </source>
</evidence>
<evidence type="ECO:0000259" key="15">
    <source>
        <dbReference type="Pfam" id="PF07715"/>
    </source>
</evidence>
<evidence type="ECO:0000256" key="9">
    <source>
        <dbReference type="ARBA" id="ARBA00023237"/>
    </source>
</evidence>
<dbReference type="SUPFAM" id="SSF49464">
    <property type="entry name" value="Carboxypeptidase regulatory domain-like"/>
    <property type="match status" value="1"/>
</dbReference>
<evidence type="ECO:0000256" key="7">
    <source>
        <dbReference type="ARBA" id="ARBA00023136"/>
    </source>
</evidence>
<dbReference type="AlphaFoldDB" id="A0A9D9NRT4"/>
<dbReference type="Gene3D" id="2.170.130.10">
    <property type="entry name" value="TonB-dependent receptor, plug domain"/>
    <property type="match status" value="1"/>
</dbReference>
<dbReference type="Pfam" id="PF07715">
    <property type="entry name" value="Plug"/>
    <property type="match status" value="1"/>
</dbReference>
<protein>
    <submittedName>
        <fullName evidence="16">TonB-dependent receptor</fullName>
    </submittedName>
</protein>
<dbReference type="CDD" id="cd01347">
    <property type="entry name" value="ligand_gated_channel"/>
    <property type="match status" value="1"/>
</dbReference>
<name>A0A9D9NRT4_9BACT</name>
<dbReference type="InterPro" id="IPR000531">
    <property type="entry name" value="Beta-barrel_TonB"/>
</dbReference>
<dbReference type="PANTHER" id="PTHR30069">
    <property type="entry name" value="TONB-DEPENDENT OUTER MEMBRANE RECEPTOR"/>
    <property type="match status" value="1"/>
</dbReference>
<comment type="similarity">
    <text evidence="10 11">Belongs to the TonB-dependent receptor family.</text>
</comment>
<keyword evidence="8 16" id="KW-0675">Receptor</keyword>
<evidence type="ECO:0000256" key="8">
    <source>
        <dbReference type="ARBA" id="ARBA00023170"/>
    </source>
</evidence>
<evidence type="ECO:0000256" key="2">
    <source>
        <dbReference type="ARBA" id="ARBA00022448"/>
    </source>
</evidence>
<evidence type="ECO:0000259" key="14">
    <source>
        <dbReference type="Pfam" id="PF00593"/>
    </source>
</evidence>
<feature type="chain" id="PRO_5038714999" evidence="13">
    <location>
        <begin position="24"/>
        <end position="736"/>
    </location>
</feature>
<keyword evidence="2 10" id="KW-0813">Transport</keyword>
<keyword evidence="6 11" id="KW-0798">TonB box</keyword>
<keyword evidence="7 10" id="KW-0472">Membrane</keyword>
<comment type="subcellular location">
    <subcellularLocation>
        <location evidence="1 10">Cell outer membrane</location>
        <topology evidence="1 10">Multi-pass membrane protein</topology>
    </subcellularLocation>
</comment>